<dbReference type="eggNOG" id="COG0517">
    <property type="taxonomic scope" value="Bacteria"/>
</dbReference>
<accession>B4RHP2</accession>
<dbReference type="Gene3D" id="3.10.580.10">
    <property type="entry name" value="CBS-domain"/>
    <property type="match status" value="1"/>
</dbReference>
<dbReference type="KEGG" id="pzu:PHZ_c2674"/>
<proteinExistence type="predicted"/>
<reference evidence="4 5" key="1">
    <citation type="journal article" date="2008" name="BMC Genomics">
        <title>Complete genome of Phenylobacterium zucineum - a novel facultative intracellular bacterium isolated from human erythroleukemia cell line K562.</title>
        <authorList>
            <person name="Luo Y."/>
            <person name="Xu X."/>
            <person name="Ding Z."/>
            <person name="Liu Z."/>
            <person name="Zhang B."/>
            <person name="Yan Z."/>
            <person name="Sun J."/>
            <person name="Hu S."/>
            <person name="Hu X."/>
        </authorList>
    </citation>
    <scope>NUCLEOTIDE SEQUENCE [LARGE SCALE GENOMIC DNA]</scope>
    <source>
        <strain evidence="4 5">HLK1</strain>
    </source>
</reference>
<dbReference type="Pfam" id="PF00571">
    <property type="entry name" value="CBS"/>
    <property type="match status" value="2"/>
</dbReference>
<protein>
    <submittedName>
        <fullName evidence="4">CBS domain protein</fullName>
    </submittedName>
</protein>
<dbReference type="SUPFAM" id="SSF54631">
    <property type="entry name" value="CBS-domain pair"/>
    <property type="match status" value="1"/>
</dbReference>
<evidence type="ECO:0000256" key="2">
    <source>
        <dbReference type="PROSITE-ProRule" id="PRU00703"/>
    </source>
</evidence>
<dbReference type="PROSITE" id="PS51371">
    <property type="entry name" value="CBS"/>
    <property type="match status" value="2"/>
</dbReference>
<dbReference type="PANTHER" id="PTHR43080:SF2">
    <property type="entry name" value="CBS DOMAIN-CONTAINING PROTEIN"/>
    <property type="match status" value="1"/>
</dbReference>
<sequence>MRINEIMSRDVEVARPQDTIQDVARKMRDIDTGAIPVCDGDKVRGVVTDRDIVIRAVCEARSFETPVTDVMTADVEYCYEDDDITAAADKMAELQVRRLIVLDHDQRLVGIVSLGDIAQQGKDKTTGQALEEISEPNRH</sequence>
<dbReference type="CDD" id="cd04622">
    <property type="entry name" value="CBS_pair_HRP1_like"/>
    <property type="match status" value="1"/>
</dbReference>
<dbReference type="Proteomes" id="UP000001868">
    <property type="component" value="Chromosome"/>
</dbReference>
<keyword evidence="1 2" id="KW-0129">CBS domain</keyword>
<dbReference type="InterPro" id="IPR046342">
    <property type="entry name" value="CBS_dom_sf"/>
</dbReference>
<feature type="domain" description="CBS" evidence="3">
    <location>
        <begin position="71"/>
        <end position="130"/>
    </location>
</feature>
<name>B4RHP2_PHEZH</name>
<dbReference type="RefSeq" id="WP_012523221.1">
    <property type="nucleotide sequence ID" value="NC_011144.1"/>
</dbReference>
<dbReference type="OrthoDB" id="9802114at2"/>
<dbReference type="HOGENOM" id="CLU_040681_12_0_5"/>
<gene>
    <name evidence="4" type="ordered locus">PHZ_c2674</name>
</gene>
<evidence type="ECO:0000313" key="4">
    <source>
        <dbReference type="EMBL" id="ACG79083.1"/>
    </source>
</evidence>
<feature type="domain" description="CBS" evidence="3">
    <location>
        <begin position="7"/>
        <end position="63"/>
    </location>
</feature>
<keyword evidence="5" id="KW-1185">Reference proteome</keyword>
<organism evidence="4 5">
    <name type="scientific">Phenylobacterium zucineum (strain HLK1)</name>
    <dbReference type="NCBI Taxonomy" id="450851"/>
    <lineage>
        <taxon>Bacteria</taxon>
        <taxon>Pseudomonadati</taxon>
        <taxon>Pseudomonadota</taxon>
        <taxon>Alphaproteobacteria</taxon>
        <taxon>Caulobacterales</taxon>
        <taxon>Caulobacteraceae</taxon>
        <taxon>Phenylobacterium</taxon>
    </lineage>
</organism>
<dbReference type="EMBL" id="CP000747">
    <property type="protein sequence ID" value="ACG79083.1"/>
    <property type="molecule type" value="Genomic_DNA"/>
</dbReference>
<dbReference type="AlphaFoldDB" id="B4RHP2"/>
<evidence type="ECO:0000256" key="1">
    <source>
        <dbReference type="ARBA" id="ARBA00023122"/>
    </source>
</evidence>
<dbReference type="InterPro" id="IPR000644">
    <property type="entry name" value="CBS_dom"/>
</dbReference>
<dbReference type="PANTHER" id="PTHR43080">
    <property type="entry name" value="CBS DOMAIN-CONTAINING PROTEIN CBSX3, MITOCHONDRIAL"/>
    <property type="match status" value="1"/>
</dbReference>
<dbReference type="InterPro" id="IPR051257">
    <property type="entry name" value="Diverse_CBS-Domain"/>
</dbReference>
<evidence type="ECO:0000313" key="5">
    <source>
        <dbReference type="Proteomes" id="UP000001868"/>
    </source>
</evidence>
<dbReference type="SMART" id="SM00116">
    <property type="entry name" value="CBS"/>
    <property type="match status" value="2"/>
</dbReference>
<evidence type="ECO:0000259" key="3">
    <source>
        <dbReference type="PROSITE" id="PS51371"/>
    </source>
</evidence>
<dbReference type="STRING" id="450851.PHZ_c2674"/>